<keyword evidence="2" id="KW-1185">Reference proteome</keyword>
<evidence type="ECO:0000313" key="1">
    <source>
        <dbReference type="EMBL" id="KAI5675077.1"/>
    </source>
</evidence>
<dbReference type="EMBL" id="CM044702">
    <property type="protein sequence ID" value="KAI5675077.1"/>
    <property type="molecule type" value="Genomic_DNA"/>
</dbReference>
<dbReference type="Proteomes" id="UP001060085">
    <property type="component" value="Linkage Group LG02"/>
</dbReference>
<organism evidence="1 2">
    <name type="scientific">Catharanthus roseus</name>
    <name type="common">Madagascar periwinkle</name>
    <name type="synonym">Vinca rosea</name>
    <dbReference type="NCBI Taxonomy" id="4058"/>
    <lineage>
        <taxon>Eukaryota</taxon>
        <taxon>Viridiplantae</taxon>
        <taxon>Streptophyta</taxon>
        <taxon>Embryophyta</taxon>
        <taxon>Tracheophyta</taxon>
        <taxon>Spermatophyta</taxon>
        <taxon>Magnoliopsida</taxon>
        <taxon>eudicotyledons</taxon>
        <taxon>Gunneridae</taxon>
        <taxon>Pentapetalae</taxon>
        <taxon>asterids</taxon>
        <taxon>lamiids</taxon>
        <taxon>Gentianales</taxon>
        <taxon>Apocynaceae</taxon>
        <taxon>Rauvolfioideae</taxon>
        <taxon>Vinceae</taxon>
        <taxon>Catharanthinae</taxon>
        <taxon>Catharanthus</taxon>
    </lineage>
</organism>
<evidence type="ECO:0000313" key="2">
    <source>
        <dbReference type="Proteomes" id="UP001060085"/>
    </source>
</evidence>
<proteinExistence type="predicted"/>
<reference evidence="2" key="1">
    <citation type="journal article" date="2023" name="Nat. Plants">
        <title>Single-cell RNA sequencing provides a high-resolution roadmap for understanding the multicellular compartmentation of specialized metabolism.</title>
        <authorList>
            <person name="Sun S."/>
            <person name="Shen X."/>
            <person name="Li Y."/>
            <person name="Li Y."/>
            <person name="Wang S."/>
            <person name="Li R."/>
            <person name="Zhang H."/>
            <person name="Shen G."/>
            <person name="Guo B."/>
            <person name="Wei J."/>
            <person name="Xu J."/>
            <person name="St-Pierre B."/>
            <person name="Chen S."/>
            <person name="Sun C."/>
        </authorList>
    </citation>
    <scope>NUCLEOTIDE SEQUENCE [LARGE SCALE GENOMIC DNA]</scope>
</reference>
<sequence length="123" mass="14272">MEKPKMMTFYRGGNVEKGNIMMYVFDLLSAFLMPMLVEWLSHTRFIKPETNNVVAGLIQTSLYSIRITLAYFVMLYVMSFDVWIFVLAVAGYTFGFLIFGSRVFNKHESELYQKPSDLPPLNC</sequence>
<name>A0ACC0BR56_CATRO</name>
<gene>
    <name evidence="1" type="ORF">M9H77_06027</name>
</gene>
<accession>A0ACC0BR56</accession>
<protein>
    <submittedName>
        <fullName evidence="1">Uncharacterized protein</fullName>
    </submittedName>
</protein>
<comment type="caution">
    <text evidence="1">The sequence shown here is derived from an EMBL/GenBank/DDBJ whole genome shotgun (WGS) entry which is preliminary data.</text>
</comment>